<organism evidence="1 2">
    <name type="scientific">Junco hyemalis</name>
    <name type="common">Dark-eyed junco</name>
    <dbReference type="NCBI Taxonomy" id="40217"/>
    <lineage>
        <taxon>Eukaryota</taxon>
        <taxon>Metazoa</taxon>
        <taxon>Chordata</taxon>
        <taxon>Craniata</taxon>
        <taxon>Vertebrata</taxon>
        <taxon>Euteleostomi</taxon>
        <taxon>Archelosauria</taxon>
        <taxon>Archosauria</taxon>
        <taxon>Dinosauria</taxon>
        <taxon>Saurischia</taxon>
        <taxon>Theropoda</taxon>
        <taxon>Coelurosauria</taxon>
        <taxon>Aves</taxon>
        <taxon>Neognathae</taxon>
        <taxon>Neoaves</taxon>
        <taxon>Telluraves</taxon>
        <taxon>Australaves</taxon>
        <taxon>Passeriformes</taxon>
        <taxon>Passerellidae</taxon>
        <taxon>Junco</taxon>
    </lineage>
</organism>
<name>A0A8C5J1J0_JUNHY</name>
<dbReference type="AlphaFoldDB" id="A0A8C5J1J0"/>
<dbReference type="Proteomes" id="UP000694408">
    <property type="component" value="Unplaced"/>
</dbReference>
<sequence>MPQMLTAASQPDVLQAGEAHTQEKRARVISAQQWKDDCADFYEIFLVSPSLAWTLANFCLPELENNHCGYVLRGRKKSPSFARQDIFPFLALISIQG</sequence>
<keyword evidence="2" id="KW-1185">Reference proteome</keyword>
<reference evidence="1" key="1">
    <citation type="submission" date="2025-08" db="UniProtKB">
        <authorList>
            <consortium name="Ensembl"/>
        </authorList>
    </citation>
    <scope>IDENTIFICATION</scope>
</reference>
<dbReference type="Ensembl" id="ENSJHYT00000015052.1">
    <property type="protein sequence ID" value="ENSJHYP00000012435.1"/>
    <property type="gene ID" value="ENSJHYG00000009714.1"/>
</dbReference>
<protein>
    <submittedName>
        <fullName evidence="1">Uncharacterized protein</fullName>
    </submittedName>
</protein>
<evidence type="ECO:0000313" key="1">
    <source>
        <dbReference type="Ensembl" id="ENSJHYP00000012435.1"/>
    </source>
</evidence>
<evidence type="ECO:0000313" key="2">
    <source>
        <dbReference type="Proteomes" id="UP000694408"/>
    </source>
</evidence>
<proteinExistence type="predicted"/>
<reference evidence="1" key="2">
    <citation type="submission" date="2025-09" db="UniProtKB">
        <authorList>
            <consortium name="Ensembl"/>
        </authorList>
    </citation>
    <scope>IDENTIFICATION</scope>
</reference>
<accession>A0A8C5J1J0</accession>